<feature type="compositionally biased region" description="Basic residues" evidence="1">
    <location>
        <begin position="150"/>
        <end position="160"/>
    </location>
</feature>
<dbReference type="PANTHER" id="PTHR31581">
    <property type="entry name" value="KICSTOR COMPLEX PROTEIN C12ORF66"/>
    <property type="match status" value="1"/>
</dbReference>
<dbReference type="SUPFAM" id="SSF160651">
    <property type="entry name" value="FLJ32549 C-terminal domain-like"/>
    <property type="match status" value="1"/>
</dbReference>
<dbReference type="InterPro" id="IPR018544">
    <property type="entry name" value="KICS_2"/>
</dbReference>
<feature type="compositionally biased region" description="Polar residues" evidence="1">
    <location>
        <begin position="603"/>
        <end position="613"/>
    </location>
</feature>
<feature type="compositionally biased region" description="Polar residues" evidence="1">
    <location>
        <begin position="171"/>
        <end position="186"/>
    </location>
</feature>
<feature type="compositionally biased region" description="Low complexity" evidence="1">
    <location>
        <begin position="591"/>
        <end position="602"/>
    </location>
</feature>
<dbReference type="PANTHER" id="PTHR31581:SF1">
    <property type="entry name" value="KICSTOR SUBUNIT 2"/>
    <property type="match status" value="1"/>
</dbReference>
<gene>
    <name evidence="2" type="ORF">M0813_15681</name>
</gene>
<feature type="compositionally biased region" description="Basic residues" evidence="1">
    <location>
        <begin position="212"/>
        <end position="242"/>
    </location>
</feature>
<reference evidence="2" key="1">
    <citation type="submission" date="2022-08" db="EMBL/GenBank/DDBJ databases">
        <title>Novel sulfate-reducing endosymbionts in the free-living metamonad Anaeramoeba.</title>
        <authorList>
            <person name="Jerlstrom-Hultqvist J."/>
            <person name="Cepicka I."/>
            <person name="Gallot-Lavallee L."/>
            <person name="Salas-Leiva D."/>
            <person name="Curtis B.A."/>
            <person name="Zahonova K."/>
            <person name="Pipaliya S."/>
            <person name="Dacks J."/>
            <person name="Roger A.J."/>
        </authorList>
    </citation>
    <scope>NUCLEOTIDE SEQUENCE</scope>
    <source>
        <strain evidence="2">Schooner1</strain>
    </source>
</reference>
<comment type="caution">
    <text evidence="2">The sequence shown here is derived from an EMBL/GenBank/DDBJ whole genome shotgun (WGS) entry which is preliminary data.</text>
</comment>
<evidence type="ECO:0000313" key="3">
    <source>
        <dbReference type="Proteomes" id="UP001150062"/>
    </source>
</evidence>
<name>A0ABQ8Z1V6_9EUKA</name>
<feature type="compositionally biased region" description="Acidic residues" evidence="1">
    <location>
        <begin position="614"/>
        <end position="640"/>
    </location>
</feature>
<evidence type="ECO:0000256" key="1">
    <source>
        <dbReference type="SAM" id="MobiDB-lite"/>
    </source>
</evidence>
<sequence length="792" mass="93989">MELTKTLTIFQKFLEKQKSGSTQDLNSKLTTEYQELQKTVSSPLQLINTFSSLSLFNFAVAHQSTGQEIEFQQKRMEINKKQQKTNQKQKFENEELIILRQKLGKFLKIFCVLEQELKQKSTKLVEKIKSIHSKSHWNQKIKRKTENNHHKSVNKGKSKKSYLIEKRKITNKSQANLTQKQGSQNTEFKKEEFNLDQNKLTKKKEEEEEKKKKNKSKFNKNQKNNKKKKRKWQGKGKGKKRSNVHENEQKKEPSREKELSFLRNLFIDFEHLIDIRLEMLSFYKKLANFGKKEVYDVDYKRILNKLTRICSMFLGKIEHTLILKIEENCIFEVGIMMNLFGVQYLFKKFDLVTTLLAMFNAKELILKWKLKLNKQMNFIQVDSRNKNEINMGQIQQNNNNSDNNYNFQSSNLNYDNKNIKIGNNNNQNNNNNNNNNQNTNQNRLSKKSNKRRKKIRIRRFSLKNRKMISIPTKKRRTVTQVDENENYTLVDWCSEFYESLVNKISIYYITPLRKSYNNSYLDRESWMKQQKDRTDIFLNFNTFFTRNGAYWIALVLNDVDQNNINTNQLRNGYKCDHKKQKSSKNQYGNIFSSRSSSEESFSGGVQYSSSDQNEFYDDNYDMNDDGDGAGDEVVDDDENDGNGNGNGNNHNKNDIKNNSLSKSKIKISFDKDIKNSKQMHREQSFRSKITKKYFCIFSFPTESRNTNTDYPIMINLLDESIGKLRKSDKPIYYYDKKRSMTLWFAQVEQNITLIVEFKKKKNSKDKNTLNFIYKTIQQLRNINLYKKFVNNY</sequence>
<keyword evidence="3" id="KW-1185">Reference proteome</keyword>
<feature type="region of interest" description="Disordered" evidence="1">
    <location>
        <begin position="134"/>
        <end position="255"/>
    </location>
</feature>
<accession>A0ABQ8Z1V6</accession>
<dbReference type="Gene3D" id="3.30.450.240">
    <property type="match status" value="1"/>
</dbReference>
<dbReference type="EMBL" id="JAOAOG010000073">
    <property type="protein sequence ID" value="KAJ6250865.1"/>
    <property type="molecule type" value="Genomic_DNA"/>
</dbReference>
<feature type="region of interest" description="Disordered" evidence="1">
    <location>
        <begin position="575"/>
        <end position="658"/>
    </location>
</feature>
<feature type="compositionally biased region" description="Basic and acidic residues" evidence="1">
    <location>
        <begin position="243"/>
        <end position="255"/>
    </location>
</feature>
<feature type="compositionally biased region" description="Low complexity" evidence="1">
    <location>
        <begin position="423"/>
        <end position="443"/>
    </location>
</feature>
<dbReference type="SUPFAM" id="SSF158548">
    <property type="entry name" value="FLJ32549 domain-like"/>
    <property type="match status" value="1"/>
</dbReference>
<dbReference type="InterPro" id="IPR038060">
    <property type="entry name" value="C12orf66-like_central_sf"/>
</dbReference>
<dbReference type="Proteomes" id="UP001150062">
    <property type="component" value="Unassembled WGS sequence"/>
</dbReference>
<feature type="region of interest" description="Disordered" evidence="1">
    <location>
        <begin position="416"/>
        <end position="454"/>
    </location>
</feature>
<proteinExistence type="predicted"/>
<evidence type="ECO:0000313" key="2">
    <source>
        <dbReference type="EMBL" id="KAJ6250865.1"/>
    </source>
</evidence>
<dbReference type="Pfam" id="PF09404">
    <property type="entry name" value="C12orf66_like"/>
    <property type="match status" value="2"/>
</dbReference>
<protein>
    <submittedName>
        <fullName evidence="2">Kicstor complex protein c12orf66</fullName>
    </submittedName>
</protein>
<dbReference type="Gene3D" id="1.10.3450.30">
    <property type="match status" value="1"/>
</dbReference>
<feature type="compositionally biased region" description="Basic residues" evidence="1">
    <location>
        <begin position="444"/>
        <end position="454"/>
    </location>
</feature>
<feature type="compositionally biased region" description="Basic residues" evidence="1">
    <location>
        <begin position="134"/>
        <end position="143"/>
    </location>
</feature>
<organism evidence="2 3">
    <name type="scientific">Anaeramoeba flamelloides</name>
    <dbReference type="NCBI Taxonomy" id="1746091"/>
    <lineage>
        <taxon>Eukaryota</taxon>
        <taxon>Metamonada</taxon>
        <taxon>Anaeramoebidae</taxon>
        <taxon>Anaeramoeba</taxon>
    </lineage>
</organism>